<keyword evidence="4" id="KW-0479">Metal-binding</keyword>
<evidence type="ECO:0000256" key="5">
    <source>
        <dbReference type="ARBA" id="ARBA00022801"/>
    </source>
</evidence>
<comment type="catalytic activity">
    <reaction evidence="1">
        <text>inosine + phosphate = alpha-D-ribose 1-phosphate + hypoxanthine</text>
        <dbReference type="Rhea" id="RHEA:27646"/>
        <dbReference type="ChEBI" id="CHEBI:17368"/>
        <dbReference type="ChEBI" id="CHEBI:17596"/>
        <dbReference type="ChEBI" id="CHEBI:43474"/>
        <dbReference type="ChEBI" id="CHEBI:57720"/>
        <dbReference type="EC" id="2.4.2.1"/>
    </reaction>
    <physiologicalReaction direction="left-to-right" evidence="1">
        <dbReference type="Rhea" id="RHEA:27647"/>
    </physiologicalReaction>
</comment>
<evidence type="ECO:0000256" key="10">
    <source>
        <dbReference type="RuleBase" id="RU361274"/>
    </source>
</evidence>
<dbReference type="SUPFAM" id="SSF64438">
    <property type="entry name" value="CNF1/YfiH-like putative cysteine hydrolases"/>
    <property type="match status" value="1"/>
</dbReference>
<dbReference type="InterPro" id="IPR011324">
    <property type="entry name" value="Cytotoxic_necrot_fac-like_cat"/>
</dbReference>
<keyword evidence="6" id="KW-0862">Zinc</keyword>
<proteinExistence type="inferred from homology"/>
<dbReference type="Proteomes" id="UP000245909">
    <property type="component" value="Unassembled WGS sequence"/>
</dbReference>
<dbReference type="InterPro" id="IPR038371">
    <property type="entry name" value="Cu_polyphenol_OxRdtase_sf"/>
</dbReference>
<comment type="catalytic activity">
    <reaction evidence="7">
        <text>adenosine + H2O + H(+) = inosine + NH4(+)</text>
        <dbReference type="Rhea" id="RHEA:24408"/>
        <dbReference type="ChEBI" id="CHEBI:15377"/>
        <dbReference type="ChEBI" id="CHEBI:15378"/>
        <dbReference type="ChEBI" id="CHEBI:16335"/>
        <dbReference type="ChEBI" id="CHEBI:17596"/>
        <dbReference type="ChEBI" id="CHEBI:28938"/>
        <dbReference type="EC" id="3.5.4.4"/>
    </reaction>
    <physiologicalReaction direction="left-to-right" evidence="7">
        <dbReference type="Rhea" id="RHEA:24409"/>
    </physiologicalReaction>
</comment>
<accession>A0A2U0SM67</accession>
<dbReference type="GO" id="GO:0016787">
    <property type="term" value="F:hydrolase activity"/>
    <property type="evidence" value="ECO:0007669"/>
    <property type="project" value="UniProtKB-KW"/>
</dbReference>
<sequence>MTALYPTWQAPHNVKALMTTRLGGVSVAPFDSFNLGAHVDDDISAVKQNRDLLVEKFALPQYPLFLNQIHSTRVLSLPYSGEDFNADACYSNQPNQVCLVMTADCLPVLFSSTQGNEVAAAHAGWRGLCDGVLKATVEKFQCPRYEIIAWFGAAIGSTAFQVGEDVVAQFVAKDPLAKQAFIADPNAQGKYLGNLYQLATQRLNALGITKISGGEHCTYSEKDHFFSYRREGKTGRMASLVWFE</sequence>
<dbReference type="NCBIfam" id="TIGR00726">
    <property type="entry name" value="peptidoglycan editing factor PgeF"/>
    <property type="match status" value="1"/>
</dbReference>
<evidence type="ECO:0000313" key="12">
    <source>
        <dbReference type="Proteomes" id="UP000245909"/>
    </source>
</evidence>
<dbReference type="InterPro" id="IPR003730">
    <property type="entry name" value="Cu_polyphenol_OxRdtase"/>
</dbReference>
<dbReference type="Pfam" id="PF02578">
    <property type="entry name" value="Cu-oxidase_4"/>
    <property type="match status" value="1"/>
</dbReference>
<evidence type="ECO:0000256" key="6">
    <source>
        <dbReference type="ARBA" id="ARBA00022833"/>
    </source>
</evidence>
<gene>
    <name evidence="11" type="ORF">C8D76_11335</name>
</gene>
<comment type="similarity">
    <text evidence="2 10">Belongs to the purine nucleoside phosphorylase YfiH/LACC1 family.</text>
</comment>
<dbReference type="GO" id="GO:0005507">
    <property type="term" value="F:copper ion binding"/>
    <property type="evidence" value="ECO:0007669"/>
    <property type="project" value="TreeGrafter"/>
</dbReference>
<organism evidence="11 12">
    <name type="scientific">Alitibacter langaaensis DSM 22999</name>
    <dbReference type="NCBI Taxonomy" id="1122935"/>
    <lineage>
        <taxon>Bacteria</taxon>
        <taxon>Pseudomonadati</taxon>
        <taxon>Pseudomonadota</taxon>
        <taxon>Gammaproteobacteria</taxon>
        <taxon>Pasteurellales</taxon>
        <taxon>Pasteurellaceae</taxon>
        <taxon>Alitibacter</taxon>
    </lineage>
</organism>
<protein>
    <recommendedName>
        <fullName evidence="10">Purine nucleoside phosphorylase</fullName>
    </recommendedName>
</protein>
<dbReference type="OrthoDB" id="4279at2"/>
<keyword evidence="12" id="KW-1185">Reference proteome</keyword>
<dbReference type="EMBL" id="QENU01000013">
    <property type="protein sequence ID" value="PVX32437.1"/>
    <property type="molecule type" value="Genomic_DNA"/>
</dbReference>
<dbReference type="PANTHER" id="PTHR30616:SF2">
    <property type="entry name" value="PURINE NUCLEOSIDE PHOSPHORYLASE LACC1"/>
    <property type="match status" value="1"/>
</dbReference>
<evidence type="ECO:0000313" key="11">
    <source>
        <dbReference type="EMBL" id="PVX32437.1"/>
    </source>
</evidence>
<evidence type="ECO:0000256" key="3">
    <source>
        <dbReference type="ARBA" id="ARBA00022679"/>
    </source>
</evidence>
<dbReference type="Gene3D" id="3.60.140.10">
    <property type="entry name" value="CNF1/YfiH-like putative cysteine hydrolases"/>
    <property type="match status" value="1"/>
</dbReference>
<reference evidence="11 12" key="1">
    <citation type="submission" date="2018-05" db="EMBL/GenBank/DDBJ databases">
        <title>Genomic Encyclopedia of Type Strains, Phase IV (KMG-IV): sequencing the most valuable type-strain genomes for metagenomic binning, comparative biology and taxonomic classification.</title>
        <authorList>
            <person name="Goeker M."/>
        </authorList>
    </citation>
    <scope>NUCLEOTIDE SEQUENCE [LARGE SCALE GENOMIC DNA]</scope>
    <source>
        <strain evidence="11 12">DSM 22999</strain>
    </source>
</reference>
<dbReference type="GO" id="GO:0017061">
    <property type="term" value="F:S-methyl-5-thioadenosine phosphorylase activity"/>
    <property type="evidence" value="ECO:0007669"/>
    <property type="project" value="UniProtKB-EC"/>
</dbReference>
<dbReference type="AlphaFoldDB" id="A0A2U0SM67"/>
<comment type="catalytic activity">
    <reaction evidence="9">
        <text>S-methyl-5'-thioadenosine + phosphate = 5-(methylsulfanyl)-alpha-D-ribose 1-phosphate + adenine</text>
        <dbReference type="Rhea" id="RHEA:11852"/>
        <dbReference type="ChEBI" id="CHEBI:16708"/>
        <dbReference type="ChEBI" id="CHEBI:17509"/>
        <dbReference type="ChEBI" id="CHEBI:43474"/>
        <dbReference type="ChEBI" id="CHEBI:58533"/>
        <dbReference type="EC" id="2.4.2.28"/>
    </reaction>
    <physiologicalReaction direction="left-to-right" evidence="9">
        <dbReference type="Rhea" id="RHEA:11853"/>
    </physiologicalReaction>
</comment>
<keyword evidence="3" id="KW-0808">Transferase</keyword>
<evidence type="ECO:0000256" key="7">
    <source>
        <dbReference type="ARBA" id="ARBA00047989"/>
    </source>
</evidence>
<evidence type="ECO:0000256" key="2">
    <source>
        <dbReference type="ARBA" id="ARBA00007353"/>
    </source>
</evidence>
<evidence type="ECO:0000256" key="1">
    <source>
        <dbReference type="ARBA" id="ARBA00000553"/>
    </source>
</evidence>
<evidence type="ECO:0000256" key="4">
    <source>
        <dbReference type="ARBA" id="ARBA00022723"/>
    </source>
</evidence>
<keyword evidence="5" id="KW-0378">Hydrolase</keyword>
<dbReference type="PANTHER" id="PTHR30616">
    <property type="entry name" value="UNCHARACTERIZED PROTEIN YFIH"/>
    <property type="match status" value="1"/>
</dbReference>
<dbReference type="RefSeq" id="WP_116632274.1">
    <property type="nucleotide sequence ID" value="NZ_QENU01000013.1"/>
</dbReference>
<comment type="catalytic activity">
    <reaction evidence="8">
        <text>adenosine + phosphate = alpha-D-ribose 1-phosphate + adenine</text>
        <dbReference type="Rhea" id="RHEA:27642"/>
        <dbReference type="ChEBI" id="CHEBI:16335"/>
        <dbReference type="ChEBI" id="CHEBI:16708"/>
        <dbReference type="ChEBI" id="CHEBI:43474"/>
        <dbReference type="ChEBI" id="CHEBI:57720"/>
        <dbReference type="EC" id="2.4.2.1"/>
    </reaction>
    <physiologicalReaction direction="left-to-right" evidence="8">
        <dbReference type="Rhea" id="RHEA:27643"/>
    </physiologicalReaction>
</comment>
<comment type="caution">
    <text evidence="11">The sequence shown here is derived from an EMBL/GenBank/DDBJ whole genome shotgun (WGS) entry which is preliminary data.</text>
</comment>
<evidence type="ECO:0000256" key="9">
    <source>
        <dbReference type="ARBA" id="ARBA00049893"/>
    </source>
</evidence>
<dbReference type="CDD" id="cd16833">
    <property type="entry name" value="YfiH"/>
    <property type="match status" value="1"/>
</dbReference>
<evidence type="ECO:0000256" key="8">
    <source>
        <dbReference type="ARBA" id="ARBA00048968"/>
    </source>
</evidence>
<name>A0A2U0SM67_9PAST</name>